<evidence type="ECO:0000259" key="2">
    <source>
        <dbReference type="Pfam" id="PF07508"/>
    </source>
</evidence>
<evidence type="ECO:0000313" key="5">
    <source>
        <dbReference type="Proteomes" id="UP001317870"/>
    </source>
</evidence>
<dbReference type="InterPro" id="IPR011109">
    <property type="entry name" value="DNA_bind_recombinase_dom"/>
</dbReference>
<protein>
    <recommendedName>
        <fullName evidence="6">Recombinase domain-containing protein</fullName>
    </recommendedName>
</protein>
<evidence type="ECO:0008006" key="6">
    <source>
        <dbReference type="Google" id="ProtNLM"/>
    </source>
</evidence>
<dbReference type="InterPro" id="IPR050639">
    <property type="entry name" value="SSR_resolvase"/>
</dbReference>
<feature type="domain" description="Recombinase" evidence="2">
    <location>
        <begin position="23"/>
        <end position="106"/>
    </location>
</feature>
<proteinExistence type="predicted"/>
<dbReference type="Gene3D" id="3.90.1750.20">
    <property type="entry name" value="Putative Large Serine Recombinase, Chain B, Domain 2"/>
    <property type="match status" value="1"/>
</dbReference>
<organism evidence="4 5">
    <name type="scientific">Nocardia sputorum</name>
    <dbReference type="NCBI Taxonomy" id="2984338"/>
    <lineage>
        <taxon>Bacteria</taxon>
        <taxon>Bacillati</taxon>
        <taxon>Actinomycetota</taxon>
        <taxon>Actinomycetes</taxon>
        <taxon>Mycobacteriales</taxon>
        <taxon>Nocardiaceae</taxon>
        <taxon>Nocardia</taxon>
    </lineage>
</organism>
<sequence length="438" mass="48022">MQTIYAPNWSCPSAHRPEQNRHRAKDGWQAGTVAAILQNPRYTGYAVFGRWTKHEELLDPDDAAAGNVTRFRRSPTHRIVRSKSPAHPAIISVETFTQAQLLRRQRAGGGNRTRAKLGRDRASSGLRPYLLSGLVRCAGCGRKMQAELVGDAVYYRCRAKTIAPDSPDLQDHPRTVNLREDVVVGPIDSWLASLFDREHREKTIAALAAAQDTDDTNVQRRTLRQRITDAEARLARHLAAIEAAVDPQALVTAMNTAQAGKAAAQAELKSLPKINLLTETEIRKLIESLGDIRAVLAAGDPADKARLYRALALEVRYQHQQQLAIVGATPCGVSTGVRRGSRPLRTRAVPAKSSGRGWLTVPGWSPRRGTQNMGNWKTPGDRGHVLNVRVAMIASGEPVISMFTAPSAGRCEHGNGTSCGFGRSVGDRSRPARYRRLR</sequence>
<feature type="domain" description="Recombinase zinc beta ribbon" evidence="3">
    <location>
        <begin position="130"/>
        <end position="161"/>
    </location>
</feature>
<gene>
    <name evidence="4" type="ORF">IFM12276_31510</name>
</gene>
<evidence type="ECO:0000256" key="1">
    <source>
        <dbReference type="SAM" id="MobiDB-lite"/>
    </source>
</evidence>
<name>A0ABN6U4H6_9NOCA</name>
<dbReference type="PANTHER" id="PTHR30461">
    <property type="entry name" value="DNA-INVERTASE FROM LAMBDOID PROPHAGE"/>
    <property type="match status" value="1"/>
</dbReference>
<keyword evidence="5" id="KW-1185">Reference proteome</keyword>
<dbReference type="Pfam" id="PF13408">
    <property type="entry name" value="Zn_ribbon_recom"/>
    <property type="match status" value="1"/>
</dbReference>
<dbReference type="InterPro" id="IPR038109">
    <property type="entry name" value="DNA_bind_recomb_sf"/>
</dbReference>
<dbReference type="PANTHER" id="PTHR30461:SF19">
    <property type="entry name" value="SITE-SPECIFIC RECOMBINASE RESOLVASE FAMILY"/>
    <property type="match status" value="1"/>
</dbReference>
<dbReference type="InterPro" id="IPR025827">
    <property type="entry name" value="Zn_ribbon_recom_dom"/>
</dbReference>
<dbReference type="Proteomes" id="UP001317870">
    <property type="component" value="Chromosome"/>
</dbReference>
<dbReference type="EMBL" id="AP026978">
    <property type="protein sequence ID" value="BDU00123.1"/>
    <property type="molecule type" value="Genomic_DNA"/>
</dbReference>
<evidence type="ECO:0000313" key="4">
    <source>
        <dbReference type="EMBL" id="BDU00123.1"/>
    </source>
</evidence>
<dbReference type="Pfam" id="PF07508">
    <property type="entry name" value="Recombinase"/>
    <property type="match status" value="1"/>
</dbReference>
<feature type="region of interest" description="Disordered" evidence="1">
    <location>
        <begin position="1"/>
        <end position="25"/>
    </location>
</feature>
<evidence type="ECO:0000259" key="3">
    <source>
        <dbReference type="Pfam" id="PF13408"/>
    </source>
</evidence>
<accession>A0ABN6U4H6</accession>
<dbReference type="RefSeq" id="WP_281880367.1">
    <property type="nucleotide sequence ID" value="NZ_AP026978.1"/>
</dbReference>
<reference evidence="4 5" key="1">
    <citation type="submission" date="2022-11" db="EMBL/GenBank/DDBJ databases">
        <title>Genome Sequencing of Nocardia sp. ON39_IFM12276 and assembly.</title>
        <authorList>
            <person name="Shimojima M."/>
            <person name="Toyokawa M."/>
            <person name="Uesaka K."/>
        </authorList>
    </citation>
    <scope>NUCLEOTIDE SEQUENCE [LARGE SCALE GENOMIC DNA]</scope>
    <source>
        <strain evidence="4 5">IFM 12276</strain>
    </source>
</reference>